<comment type="caution">
    <text evidence="2">The sequence shown here is derived from an EMBL/GenBank/DDBJ whole genome shotgun (WGS) entry which is preliminary data.</text>
</comment>
<dbReference type="Proteomes" id="UP001224775">
    <property type="component" value="Unassembled WGS sequence"/>
</dbReference>
<keyword evidence="3" id="KW-1185">Reference proteome</keyword>
<dbReference type="InterPro" id="IPR049227">
    <property type="entry name" value="DUF6824"/>
</dbReference>
<evidence type="ECO:0000313" key="3">
    <source>
        <dbReference type="Proteomes" id="UP001224775"/>
    </source>
</evidence>
<name>A0AAD9DBX5_9STRA</name>
<evidence type="ECO:0000259" key="1">
    <source>
        <dbReference type="Pfam" id="PF20710"/>
    </source>
</evidence>
<proteinExistence type="predicted"/>
<feature type="domain" description="DUF6824" evidence="1">
    <location>
        <begin position="19"/>
        <end position="104"/>
    </location>
</feature>
<evidence type="ECO:0000313" key="2">
    <source>
        <dbReference type="EMBL" id="KAK1740188.1"/>
    </source>
</evidence>
<dbReference type="AlphaFoldDB" id="A0AAD9DBX5"/>
<gene>
    <name evidence="2" type="ORF">QTG54_009138</name>
</gene>
<accession>A0AAD9DBX5</accession>
<protein>
    <recommendedName>
        <fullName evidence="1">DUF6824 domain-containing protein</fullName>
    </recommendedName>
</protein>
<dbReference type="EMBL" id="JATAAI010000016">
    <property type="protein sequence ID" value="KAK1740188.1"/>
    <property type="molecule type" value="Genomic_DNA"/>
</dbReference>
<organism evidence="2 3">
    <name type="scientific">Skeletonema marinoi</name>
    <dbReference type="NCBI Taxonomy" id="267567"/>
    <lineage>
        <taxon>Eukaryota</taxon>
        <taxon>Sar</taxon>
        <taxon>Stramenopiles</taxon>
        <taxon>Ochrophyta</taxon>
        <taxon>Bacillariophyta</taxon>
        <taxon>Coscinodiscophyceae</taxon>
        <taxon>Thalassiosirophycidae</taxon>
        <taxon>Thalassiosirales</taxon>
        <taxon>Skeletonemataceae</taxon>
        <taxon>Skeletonema</taxon>
        <taxon>Skeletonema marinoi-dohrnii complex</taxon>
    </lineage>
</organism>
<reference evidence="2" key="1">
    <citation type="submission" date="2023-06" db="EMBL/GenBank/DDBJ databases">
        <title>Survivors Of The Sea: Transcriptome response of Skeletonema marinoi to long-term dormancy.</title>
        <authorList>
            <person name="Pinder M.I.M."/>
            <person name="Kourtchenko O."/>
            <person name="Robertson E.K."/>
            <person name="Larsson T."/>
            <person name="Maumus F."/>
            <person name="Osuna-Cruz C.M."/>
            <person name="Vancaester E."/>
            <person name="Stenow R."/>
            <person name="Vandepoele K."/>
            <person name="Ploug H."/>
            <person name="Bruchert V."/>
            <person name="Godhe A."/>
            <person name="Topel M."/>
        </authorList>
    </citation>
    <scope>NUCLEOTIDE SEQUENCE</scope>
    <source>
        <strain evidence="2">R05AC</strain>
    </source>
</reference>
<dbReference type="Pfam" id="PF20710">
    <property type="entry name" value="DUF6824"/>
    <property type="match status" value="1"/>
</dbReference>
<sequence length="271" mass="29946">MSGSSSINSDCIIKLTHTDVLLGRGVGTNRRAGNTYFREVVNQHVEEYLASTKTHKMEITRSVIDRIHALNPPGRFLEKDEVWGGWRECEMKRAHEKTAQALRDGAARLRTSSKRSISSDAMITAQLSRPAKKQRKDVEVNNLDDVSVGSAEPVIKVNLPMKEEEEEEEDIEALITGLYSPIFSSATSVVDSAAVSPPCPISPCPSANSSVSQVNRKDSFDGTFGGLPFHIVDCNCLENDEFDIAPLEDVVSLDGMVDMQDEDIFRLWLTC</sequence>